<evidence type="ECO:0008006" key="4">
    <source>
        <dbReference type="Google" id="ProtNLM"/>
    </source>
</evidence>
<keyword evidence="3" id="KW-1185">Reference proteome</keyword>
<feature type="compositionally biased region" description="Basic residues" evidence="1">
    <location>
        <begin position="259"/>
        <end position="279"/>
    </location>
</feature>
<feature type="region of interest" description="Disordered" evidence="1">
    <location>
        <begin position="55"/>
        <end position="183"/>
    </location>
</feature>
<dbReference type="AlphaFoldDB" id="A0AAN7VEY3"/>
<sequence length="1147" mass="128454">MASTAVSNHSGAGPLSLMSCVRESSPQESIPDIDNDKTIASKKKFWNPRKWFKRKTNKASEDSIPTIENSDTTTSETLRSRSTSEISETDDAHKRRSETPMHPGLSVSHDSIFHSPNSGSELELDEAQSSSSLSIHQPTQSELRLQTELSERLRLRRGRGDTSEDDEGLPRSPCCNSPTATEGLLEKTVIKNHPTKSHSTCSDGSLLSMCSSDIEDDSFGQQSSRNSSKISLSEKKVADQDSEWELEPSHTSAPLNHSAAHHRVAVRPKRTHGAPRRNRIPPIMGSALPTTPEVNEEASLRSVTPEVSKETVTELYSSSMSKNRTEIQLKCSSLPPGLAPPGNESNKLSRSRSSASSKSQDAFSILGEEEEDKDDKKTDNSIFSRLFPRRSAKKKKMKSENVLTSYSKQVITENTILESYTPKTSDKKIISDKPKSGPASRQRVQPIDIPASPEQIRRELEPSSVEKSGPGTSPLHLELENHLRQRMTLSLSTSPTKFPLPVIDTPPKSPKVQEIQVHQNVWSGETHSKSITTTHVETLEESKKVSSKTTIEEKGKIKISEDSRSKMKIAGLSSLQQRVLQLNEDDTFKSLTDFGYKEEMNSRQITKSHSFRTTLNESSISNTTSITETSKATVSKTNSADNVKDVEEVEIIKTESNESLESVSSTKTSSTEYLDSLNLTNSITISGPSHTSVVSVSKANMQTEDKNIKAHSVLLKAEDVVNENCLEEQTFKDQQLSVTKIQVKRETTQISTSKETTPEFLNVHLNKVEQQPTSNIVLMTNLNVAKAEINHVEKPKTVFNFDTNQNEHKMSMRTFSQDDIEVVDKEVKEEVVDVPHKNVSTPSTPNVIITSLTPLPTTRIFKKLPDVVQMRKTSLVSTNSDTKPKLSLRTKSNSLDIVDSLKHDDVEHTNLDKQRGLSTTDLSDNTVVRRKSLIKHKQDEEPELMKVFARRSLKVKDGEELAQQVLTMIEDEKATTNNTNKSKECDKENQVDSSIEKKCIIKEPEKIKEPLTESKYVETTEVTLRKPTVNNKIFAYQQRTISLNIPKVNEINNTENIQKKNLFSDRPKTEIAEKLLNKAWITTVRKDKDVDNNDEVLKKISRDSIITEITSKSDFINEDFPAIPKNFNQRKAEWEKRAQEALKKNVP</sequence>
<comment type="caution">
    <text evidence="2">The sequence shown here is derived from an EMBL/GenBank/DDBJ whole genome shotgun (WGS) entry which is preliminary data.</text>
</comment>
<feature type="compositionally biased region" description="Polar residues" evidence="1">
    <location>
        <begin position="219"/>
        <end position="231"/>
    </location>
</feature>
<feature type="compositionally biased region" description="Basic and acidic residues" evidence="1">
    <location>
        <begin position="149"/>
        <end position="162"/>
    </location>
</feature>
<organism evidence="2 3">
    <name type="scientific">Pyrocoelia pectoralis</name>
    <dbReference type="NCBI Taxonomy" id="417401"/>
    <lineage>
        <taxon>Eukaryota</taxon>
        <taxon>Metazoa</taxon>
        <taxon>Ecdysozoa</taxon>
        <taxon>Arthropoda</taxon>
        <taxon>Hexapoda</taxon>
        <taxon>Insecta</taxon>
        <taxon>Pterygota</taxon>
        <taxon>Neoptera</taxon>
        <taxon>Endopterygota</taxon>
        <taxon>Coleoptera</taxon>
        <taxon>Polyphaga</taxon>
        <taxon>Elateriformia</taxon>
        <taxon>Elateroidea</taxon>
        <taxon>Lampyridae</taxon>
        <taxon>Lampyrinae</taxon>
        <taxon>Pyrocoelia</taxon>
    </lineage>
</organism>
<reference evidence="2 3" key="1">
    <citation type="journal article" date="2024" name="Insects">
        <title>An Improved Chromosome-Level Genome Assembly of the Firefly Pyrocoelia pectoralis.</title>
        <authorList>
            <person name="Fu X."/>
            <person name="Meyer-Rochow V.B."/>
            <person name="Ballantyne L."/>
            <person name="Zhu X."/>
        </authorList>
    </citation>
    <scope>NUCLEOTIDE SEQUENCE [LARGE SCALE GENOMIC DNA]</scope>
    <source>
        <strain evidence="2">XCY_ONT2</strain>
    </source>
</reference>
<name>A0AAN7VEY3_9COLE</name>
<proteinExistence type="predicted"/>
<feature type="region of interest" description="Disordered" evidence="1">
    <location>
        <begin position="212"/>
        <end position="402"/>
    </location>
</feature>
<feature type="compositionally biased region" description="Polar residues" evidence="1">
    <location>
        <begin position="127"/>
        <end position="139"/>
    </location>
</feature>
<feature type="region of interest" description="Disordered" evidence="1">
    <location>
        <begin position="1"/>
        <end position="41"/>
    </location>
</feature>
<feature type="compositionally biased region" description="Basic residues" evidence="1">
    <location>
        <begin position="387"/>
        <end position="397"/>
    </location>
</feature>
<evidence type="ECO:0000313" key="2">
    <source>
        <dbReference type="EMBL" id="KAK5643861.1"/>
    </source>
</evidence>
<accession>A0AAN7VEY3</accession>
<feature type="compositionally biased region" description="Basic and acidic residues" evidence="1">
    <location>
        <begin position="90"/>
        <end position="99"/>
    </location>
</feature>
<protein>
    <recommendedName>
        <fullName evidence="4">DUF4592 domain-containing protein</fullName>
    </recommendedName>
</protein>
<dbReference type="Proteomes" id="UP001329430">
    <property type="component" value="Chromosome 5"/>
</dbReference>
<feature type="compositionally biased region" description="Low complexity" evidence="1">
    <location>
        <begin position="345"/>
        <end position="359"/>
    </location>
</feature>
<feature type="compositionally biased region" description="Basic and acidic residues" evidence="1">
    <location>
        <begin position="425"/>
        <end position="435"/>
    </location>
</feature>
<dbReference type="EMBL" id="JAVRBK010000005">
    <property type="protein sequence ID" value="KAK5643861.1"/>
    <property type="molecule type" value="Genomic_DNA"/>
</dbReference>
<evidence type="ECO:0000256" key="1">
    <source>
        <dbReference type="SAM" id="MobiDB-lite"/>
    </source>
</evidence>
<feature type="compositionally biased region" description="Low complexity" evidence="1">
    <location>
        <begin position="70"/>
        <end position="86"/>
    </location>
</feature>
<feature type="region of interest" description="Disordered" evidence="1">
    <location>
        <begin position="425"/>
        <end position="475"/>
    </location>
</feature>
<gene>
    <name evidence="2" type="ORF">RI129_007706</name>
</gene>
<feature type="compositionally biased region" description="Polar residues" evidence="1">
    <location>
        <begin position="1"/>
        <end position="10"/>
    </location>
</feature>
<evidence type="ECO:0000313" key="3">
    <source>
        <dbReference type="Proteomes" id="UP001329430"/>
    </source>
</evidence>